<comment type="caution">
    <text evidence="2">The sequence shown here is derived from an EMBL/GenBank/DDBJ whole genome shotgun (WGS) entry which is preliminary data.</text>
</comment>
<dbReference type="EMBL" id="JAIQCJ010000212">
    <property type="protein sequence ID" value="KAJ8797603.1"/>
    <property type="molecule type" value="Genomic_DNA"/>
</dbReference>
<gene>
    <name evidence="2" type="ORF">J1605_017335</name>
</gene>
<feature type="region of interest" description="Disordered" evidence="1">
    <location>
        <begin position="102"/>
        <end position="183"/>
    </location>
</feature>
<reference evidence="2 3" key="1">
    <citation type="submission" date="2022-11" db="EMBL/GenBank/DDBJ databases">
        <title>Whole genome sequence of Eschrichtius robustus ER-17-0199.</title>
        <authorList>
            <person name="Bruniche-Olsen A."/>
            <person name="Black A.N."/>
            <person name="Fields C.J."/>
            <person name="Walden K."/>
            <person name="Dewoody J.A."/>
        </authorList>
    </citation>
    <scope>NUCLEOTIDE SEQUENCE [LARGE SCALE GENOMIC DNA]</scope>
    <source>
        <strain evidence="2">ER-17-0199</strain>
        <tissue evidence="2">Blubber</tissue>
    </source>
</reference>
<feature type="compositionally biased region" description="Basic and acidic residues" evidence="1">
    <location>
        <begin position="137"/>
        <end position="151"/>
    </location>
</feature>
<protein>
    <submittedName>
        <fullName evidence="2">Uncharacterized protein</fullName>
    </submittedName>
</protein>
<evidence type="ECO:0000313" key="2">
    <source>
        <dbReference type="EMBL" id="KAJ8797603.1"/>
    </source>
</evidence>
<proteinExistence type="predicted"/>
<organism evidence="2 3">
    <name type="scientific">Eschrichtius robustus</name>
    <name type="common">California gray whale</name>
    <name type="synonym">Eschrichtius gibbosus</name>
    <dbReference type="NCBI Taxonomy" id="9764"/>
    <lineage>
        <taxon>Eukaryota</taxon>
        <taxon>Metazoa</taxon>
        <taxon>Chordata</taxon>
        <taxon>Craniata</taxon>
        <taxon>Vertebrata</taxon>
        <taxon>Euteleostomi</taxon>
        <taxon>Mammalia</taxon>
        <taxon>Eutheria</taxon>
        <taxon>Laurasiatheria</taxon>
        <taxon>Artiodactyla</taxon>
        <taxon>Whippomorpha</taxon>
        <taxon>Cetacea</taxon>
        <taxon>Mysticeti</taxon>
        <taxon>Eschrichtiidae</taxon>
        <taxon>Eschrichtius</taxon>
    </lineage>
</organism>
<keyword evidence="3" id="KW-1185">Reference proteome</keyword>
<sequence>MLSTSGNEPMEEKEAKRSPPRHRPSLETSLSVETRHIGDPGAEPGRGRRPGPPPPQGRGMGRVQLFEVRLSHGRVVYSPGEPLAGAVRVRLAAPLPFRGGRGVREGPHLRRAGRGSEAARGRWARDPRGRGRASGCGERRGAAGRAADRGGGRPAAVGAEQGGPGGPVLPHLPFLSSPPRAVQTRGAGFEPVYFAEGHSDLDPRRL</sequence>
<accession>A0AB34HYZ5</accession>
<evidence type="ECO:0000313" key="3">
    <source>
        <dbReference type="Proteomes" id="UP001159641"/>
    </source>
</evidence>
<dbReference type="AlphaFoldDB" id="A0AB34HYZ5"/>
<dbReference type="Proteomes" id="UP001159641">
    <property type="component" value="Unassembled WGS sequence"/>
</dbReference>
<evidence type="ECO:0000256" key="1">
    <source>
        <dbReference type="SAM" id="MobiDB-lite"/>
    </source>
</evidence>
<feature type="compositionally biased region" description="Basic and acidic residues" evidence="1">
    <location>
        <begin position="117"/>
        <end position="129"/>
    </location>
</feature>
<name>A0AB34HYZ5_ESCRO</name>
<feature type="region of interest" description="Disordered" evidence="1">
    <location>
        <begin position="1"/>
        <end position="62"/>
    </location>
</feature>